<dbReference type="Gene3D" id="1.20.1280.50">
    <property type="match status" value="1"/>
</dbReference>
<dbReference type="EMBL" id="CAJGYO010000006">
    <property type="protein sequence ID" value="CAD6237956.1"/>
    <property type="molecule type" value="Genomic_DNA"/>
</dbReference>
<keyword evidence="4" id="KW-1185">Reference proteome</keyword>
<evidence type="ECO:0000313" key="4">
    <source>
        <dbReference type="Proteomes" id="UP000604825"/>
    </source>
</evidence>
<evidence type="ECO:0000259" key="2">
    <source>
        <dbReference type="Pfam" id="PF12937"/>
    </source>
</evidence>
<proteinExistence type="predicted"/>
<dbReference type="AlphaFoldDB" id="A0A811P5P7"/>
<feature type="region of interest" description="Disordered" evidence="1">
    <location>
        <begin position="1"/>
        <end position="56"/>
    </location>
</feature>
<evidence type="ECO:0000256" key="1">
    <source>
        <dbReference type="SAM" id="MobiDB-lite"/>
    </source>
</evidence>
<comment type="caution">
    <text evidence="3">The sequence shown here is derived from an EMBL/GenBank/DDBJ whole genome shotgun (WGS) entry which is preliminary data.</text>
</comment>
<dbReference type="OrthoDB" id="694358at2759"/>
<feature type="compositionally biased region" description="Basic residues" evidence="1">
    <location>
        <begin position="43"/>
        <end position="56"/>
    </location>
</feature>
<dbReference type="Proteomes" id="UP000604825">
    <property type="component" value="Unassembled WGS sequence"/>
</dbReference>
<gene>
    <name evidence="3" type="ORF">NCGR_LOCUS25342</name>
</gene>
<reference evidence="3" key="1">
    <citation type="submission" date="2020-10" db="EMBL/GenBank/DDBJ databases">
        <authorList>
            <person name="Han B."/>
            <person name="Lu T."/>
            <person name="Zhao Q."/>
            <person name="Huang X."/>
            <person name="Zhao Y."/>
        </authorList>
    </citation>
    <scope>NUCLEOTIDE SEQUENCE</scope>
</reference>
<evidence type="ECO:0000313" key="3">
    <source>
        <dbReference type="EMBL" id="CAD6237956.1"/>
    </source>
</evidence>
<sequence length="348" mass="38960">MTGGDPSPTLAPPPKGGKEPSTTNTTLSLRAGLPPAAVTGSSHGRRKQRRRKARRASPIHKLGDDLLLEVFLRLPSLATLVRAAFTCRAWRCAVASSPDFRRRFRAILPAPLLGLFFDAPGPARDSNAPAFPTFVPSRRRDRDLTAAVRGGDFFLTCIEDLPDEAPSWEMADCCHGCVLLMNWELSSLVVFNPLARQSEDVFDVGSDDMFDDHRGQYGQALPRLLISAEDPTSFHVVLLAYDRVHDERRVLDCDIRSFFCGEAEMDQALERPPDFQPHLHVFALPLFFSKVEKAWGLVQFESTCVMLFANHINKQVEKALYDPPAQEIDYAENKSLMLLQYKDNYSVN</sequence>
<accession>A0A811P5P7</accession>
<dbReference type="InterPro" id="IPR036047">
    <property type="entry name" value="F-box-like_dom_sf"/>
</dbReference>
<feature type="domain" description="F-box" evidence="2">
    <location>
        <begin position="64"/>
        <end position="97"/>
    </location>
</feature>
<dbReference type="InterPro" id="IPR001810">
    <property type="entry name" value="F-box_dom"/>
</dbReference>
<protein>
    <recommendedName>
        <fullName evidence="2">F-box domain-containing protein</fullName>
    </recommendedName>
</protein>
<dbReference type="PANTHER" id="PTHR33207">
    <property type="entry name" value="F-BOX DOMAIN CONTAINING PROTEIN-RELATED"/>
    <property type="match status" value="1"/>
</dbReference>
<organism evidence="3 4">
    <name type="scientific">Miscanthus lutarioriparius</name>
    <dbReference type="NCBI Taxonomy" id="422564"/>
    <lineage>
        <taxon>Eukaryota</taxon>
        <taxon>Viridiplantae</taxon>
        <taxon>Streptophyta</taxon>
        <taxon>Embryophyta</taxon>
        <taxon>Tracheophyta</taxon>
        <taxon>Spermatophyta</taxon>
        <taxon>Magnoliopsida</taxon>
        <taxon>Liliopsida</taxon>
        <taxon>Poales</taxon>
        <taxon>Poaceae</taxon>
        <taxon>PACMAD clade</taxon>
        <taxon>Panicoideae</taxon>
        <taxon>Andropogonodae</taxon>
        <taxon>Andropogoneae</taxon>
        <taxon>Saccharinae</taxon>
        <taxon>Miscanthus</taxon>
    </lineage>
</organism>
<name>A0A811P5P7_9POAL</name>
<dbReference type="Pfam" id="PF12937">
    <property type="entry name" value="F-box-like"/>
    <property type="match status" value="1"/>
</dbReference>
<dbReference type="SUPFAM" id="SSF81383">
    <property type="entry name" value="F-box domain"/>
    <property type="match status" value="1"/>
</dbReference>